<dbReference type="Pfam" id="PF23981">
    <property type="entry name" value="DUF7305"/>
    <property type="match status" value="1"/>
</dbReference>
<organism evidence="2 3">
    <name type="scientific">Haloferax profundi</name>
    <dbReference type="NCBI Taxonomy" id="1544718"/>
    <lineage>
        <taxon>Archaea</taxon>
        <taxon>Methanobacteriati</taxon>
        <taxon>Methanobacteriota</taxon>
        <taxon>Stenosarchaea group</taxon>
        <taxon>Halobacteria</taxon>
        <taxon>Halobacteriales</taxon>
        <taxon>Haloferacaceae</taxon>
        <taxon>Haloferax</taxon>
    </lineage>
</organism>
<dbReference type="EMBL" id="LOPV01000050">
    <property type="protein sequence ID" value="KTG30392.1"/>
    <property type="molecule type" value="Genomic_DNA"/>
</dbReference>
<evidence type="ECO:0000313" key="3">
    <source>
        <dbReference type="Proteomes" id="UP000053157"/>
    </source>
</evidence>
<accession>A0A0W1SVA7</accession>
<dbReference type="AlphaFoldDB" id="A0A0W1SVA7"/>
<sequence>MAWRHYFEERTEGAVEYYPDDERVEVTLTVPVTETFDKSVSTTSDGPSAIENEEAFETNETGVSAPAPDFRIESEIDDCATGNCSDLSSEAADDTLEAGRYYENGDVTLDDTTYDTSGGDIDIVVNGSLEFSHGGGGPGIENHHITGDGNVTFYVNGDVEIDGNTGVNSDGDANDLIVMVHSDASEVAAASGTPQFTGLIYAPGTDFVINGGGACGRTGGGPGCDGNIVGSIVAESADGGGNGKVVYDDSIDITLEFASASSITYLHVSENRVNVTES</sequence>
<gene>
    <name evidence="2" type="ORF">AUR66_08160</name>
</gene>
<feature type="domain" description="DUF7305" evidence="1">
    <location>
        <begin position="53"/>
        <end position="251"/>
    </location>
</feature>
<protein>
    <recommendedName>
        <fullName evidence="1">DUF7305 domain-containing protein</fullName>
    </recommendedName>
</protein>
<evidence type="ECO:0000259" key="1">
    <source>
        <dbReference type="Pfam" id="PF23981"/>
    </source>
</evidence>
<evidence type="ECO:0000313" key="2">
    <source>
        <dbReference type="EMBL" id="KTG30392.1"/>
    </source>
</evidence>
<keyword evidence="3" id="KW-1185">Reference proteome</keyword>
<proteinExistence type="predicted"/>
<dbReference type="InterPro" id="IPR055729">
    <property type="entry name" value="DUF7305"/>
</dbReference>
<name>A0A0W1SVA7_9EURY</name>
<comment type="caution">
    <text evidence="2">The sequence shown here is derived from an EMBL/GenBank/DDBJ whole genome shotgun (WGS) entry which is preliminary data.</text>
</comment>
<dbReference type="Proteomes" id="UP000053157">
    <property type="component" value="Unassembled WGS sequence"/>
</dbReference>
<reference evidence="2 3" key="1">
    <citation type="submission" date="2015-12" db="EMBL/GenBank/DDBJ databases">
        <title>Haloferax profundi sp. nov. isolated from the Discovery deep brine-seawater interface in the Red Sea.</title>
        <authorList>
            <person name="Zhang G."/>
            <person name="Stingl U."/>
            <person name="Rashid M."/>
        </authorList>
    </citation>
    <scope>NUCLEOTIDE SEQUENCE [LARGE SCALE GENOMIC DNA]</scope>
    <source>
        <strain evidence="2 3">SB29</strain>
    </source>
</reference>